<protein>
    <submittedName>
        <fullName evidence="1">Uncharacterized protein</fullName>
    </submittedName>
</protein>
<sequence>MTKDELKKILAEKDVVKKAYLFGFYVGLYGHIDWSGWVAEIKEAIFREAEERRMYEDVKEAYIRGKQDGRERREEFLQKGLMKEREVEVRRKKIKKISSEAPLTDILSTPKILEQPKISKLPAVLKDVNFLRLPRVIRRR</sequence>
<dbReference type="EMBL" id="CP002779">
    <property type="protein sequence ID" value="AEH24763.1"/>
    <property type="molecule type" value="Genomic_DNA"/>
</dbReference>
<dbReference type="HOGENOM" id="CLU_145830_0_0_2"/>
<name>F8AET1_PYRYC</name>
<organism evidence="1 2">
    <name type="scientific">Pyrococcus yayanosii (strain CH1 / JCM 16557)</name>
    <dbReference type="NCBI Taxonomy" id="529709"/>
    <lineage>
        <taxon>Archaea</taxon>
        <taxon>Methanobacteriati</taxon>
        <taxon>Methanobacteriota</taxon>
        <taxon>Thermococci</taxon>
        <taxon>Thermococcales</taxon>
        <taxon>Thermococcaceae</taxon>
        <taxon>Pyrococcus</taxon>
    </lineage>
</organism>
<dbReference type="eggNOG" id="arCOG05803">
    <property type="taxonomic scope" value="Archaea"/>
</dbReference>
<dbReference type="AlphaFoldDB" id="F8AET1"/>
<dbReference type="GeneID" id="10837656"/>
<accession>F8AET1</accession>
<dbReference type="Proteomes" id="UP000008386">
    <property type="component" value="Chromosome"/>
</dbReference>
<dbReference type="RefSeq" id="WP_013905819.1">
    <property type="nucleotide sequence ID" value="NC_015680.1"/>
</dbReference>
<dbReference type="KEGG" id="pya:PYCH_10820"/>
<evidence type="ECO:0000313" key="1">
    <source>
        <dbReference type="EMBL" id="AEH24763.1"/>
    </source>
</evidence>
<dbReference type="OrthoDB" id="99813at2157"/>
<dbReference type="STRING" id="529709.PYCH_10820"/>
<reference evidence="1 2" key="1">
    <citation type="journal article" date="2011" name="J. Bacteriol.">
        <title>Complete genome sequence of the obligate piezophilic hyperthermophilic archaeon Pyrococcus yayanosii CH1.</title>
        <authorList>
            <person name="Jun X."/>
            <person name="Lupeng L."/>
            <person name="Minjuan X."/>
            <person name="Oger P."/>
            <person name="Fengping W."/>
            <person name="Jebbar M."/>
            <person name="Xiang X."/>
        </authorList>
    </citation>
    <scope>NUCLEOTIDE SEQUENCE [LARGE SCALE GENOMIC DNA]</scope>
    <source>
        <strain evidence="2">CH1 / JCM 16557</strain>
    </source>
</reference>
<keyword evidence="2" id="KW-1185">Reference proteome</keyword>
<evidence type="ECO:0000313" key="2">
    <source>
        <dbReference type="Proteomes" id="UP000008386"/>
    </source>
</evidence>
<proteinExistence type="predicted"/>
<gene>
    <name evidence="1" type="ordered locus">PYCH_10820</name>
</gene>